<keyword evidence="1" id="KW-0479">Metal-binding</keyword>
<keyword evidence="7" id="KW-1185">Reference proteome</keyword>
<dbReference type="Proteomes" id="UP001383192">
    <property type="component" value="Unassembled WGS sequence"/>
</dbReference>
<dbReference type="InterPro" id="IPR002893">
    <property type="entry name" value="Znf_MYND"/>
</dbReference>
<keyword evidence="2 4" id="KW-0863">Zinc-finger</keyword>
<reference evidence="6 7" key="1">
    <citation type="submission" date="2024-01" db="EMBL/GenBank/DDBJ databases">
        <title>A draft genome for a cacao thread blight-causing isolate of Paramarasmius palmivorus.</title>
        <authorList>
            <person name="Baruah I.K."/>
            <person name="Bukari Y."/>
            <person name="Amoako-Attah I."/>
            <person name="Meinhardt L.W."/>
            <person name="Bailey B.A."/>
            <person name="Cohen S.P."/>
        </authorList>
    </citation>
    <scope>NUCLEOTIDE SEQUENCE [LARGE SCALE GENOMIC DNA]</scope>
    <source>
        <strain evidence="6 7">GH-12</strain>
    </source>
</reference>
<keyword evidence="3" id="KW-0862">Zinc</keyword>
<dbReference type="EMBL" id="JAYKXP010000034">
    <property type="protein sequence ID" value="KAK7041521.1"/>
    <property type="molecule type" value="Genomic_DNA"/>
</dbReference>
<organism evidence="6 7">
    <name type="scientific">Paramarasmius palmivorus</name>
    <dbReference type="NCBI Taxonomy" id="297713"/>
    <lineage>
        <taxon>Eukaryota</taxon>
        <taxon>Fungi</taxon>
        <taxon>Dikarya</taxon>
        <taxon>Basidiomycota</taxon>
        <taxon>Agaricomycotina</taxon>
        <taxon>Agaricomycetes</taxon>
        <taxon>Agaricomycetidae</taxon>
        <taxon>Agaricales</taxon>
        <taxon>Marasmiineae</taxon>
        <taxon>Marasmiaceae</taxon>
        <taxon>Paramarasmius</taxon>
    </lineage>
</organism>
<sequence>MNVNSGELFRTSNSMIALLSRPVPRDYHFDPSYPPEEVCHILDVVGKLHIGRRSGTGLPFGPSIARHIIRSTWNNACKWMTAIIRRLVDRHHSPETPEGFRMRNKSLIVLRMVLKSSSEGSGDIWNGPNSQHRSVFATNPQLVSIAVDTCYTLADIQHPLFEPLWSQIEVLYEDQRDDLLVHARHAHLTRGYDLPRIGVRLLVSEVVKATIDTSALLAAVEFFNAVYASSPEAGSTLMSNNGLHWLTHAFRIVPHRSHTILPNDYRLAKLCMKEIATGLKQVVQGGYSFATDVVRGRTLRSMARTLSLNEILSADGDIFTLSLSYSRLIEDLSPFLIFRTFAIAVMKECDFLRRAGLLNSSLDRLLEDAQSMERDWTAFRASGKDWVCCSSDCNTPPEKRPIITLKQCSKCRVAMYCSVECQRHDWCINHRNQCSRYPTPVSGCSYHISVRDEAFMKFRAHRDMIQMHEDIQSQPQSMVIHVDYSHTRPKVISLSFEETIGQFRESTVDIQLRSEKDCMDESEEVLVLLHYPGSGRQPLVYRERLFG</sequence>
<dbReference type="PROSITE" id="PS50865">
    <property type="entry name" value="ZF_MYND_2"/>
    <property type="match status" value="1"/>
</dbReference>
<evidence type="ECO:0000313" key="7">
    <source>
        <dbReference type="Proteomes" id="UP001383192"/>
    </source>
</evidence>
<evidence type="ECO:0000259" key="5">
    <source>
        <dbReference type="PROSITE" id="PS50865"/>
    </source>
</evidence>
<dbReference type="Pfam" id="PF01753">
    <property type="entry name" value="zf-MYND"/>
    <property type="match status" value="1"/>
</dbReference>
<comment type="caution">
    <text evidence="6">The sequence shown here is derived from an EMBL/GenBank/DDBJ whole genome shotgun (WGS) entry which is preliminary data.</text>
</comment>
<evidence type="ECO:0000313" key="6">
    <source>
        <dbReference type="EMBL" id="KAK7041521.1"/>
    </source>
</evidence>
<gene>
    <name evidence="6" type="ORF">VNI00_009391</name>
</gene>
<feature type="domain" description="MYND-type" evidence="5">
    <location>
        <begin position="390"/>
        <end position="434"/>
    </location>
</feature>
<dbReference type="GO" id="GO:0008270">
    <property type="term" value="F:zinc ion binding"/>
    <property type="evidence" value="ECO:0007669"/>
    <property type="project" value="UniProtKB-KW"/>
</dbReference>
<protein>
    <recommendedName>
        <fullName evidence="5">MYND-type domain-containing protein</fullName>
    </recommendedName>
</protein>
<proteinExistence type="predicted"/>
<evidence type="ECO:0000256" key="1">
    <source>
        <dbReference type="ARBA" id="ARBA00022723"/>
    </source>
</evidence>
<dbReference type="SUPFAM" id="SSF144232">
    <property type="entry name" value="HIT/MYND zinc finger-like"/>
    <property type="match status" value="1"/>
</dbReference>
<dbReference type="Gene3D" id="6.10.140.2220">
    <property type="match status" value="1"/>
</dbReference>
<dbReference type="AlphaFoldDB" id="A0AAW0CTM2"/>
<evidence type="ECO:0000256" key="4">
    <source>
        <dbReference type="PROSITE-ProRule" id="PRU00134"/>
    </source>
</evidence>
<evidence type="ECO:0000256" key="3">
    <source>
        <dbReference type="ARBA" id="ARBA00022833"/>
    </source>
</evidence>
<accession>A0AAW0CTM2</accession>
<name>A0AAW0CTM2_9AGAR</name>
<evidence type="ECO:0000256" key="2">
    <source>
        <dbReference type="ARBA" id="ARBA00022771"/>
    </source>
</evidence>